<name>A0ABT1YG77_9BACL</name>
<dbReference type="Proteomes" id="UP001300012">
    <property type="component" value="Unassembled WGS sequence"/>
</dbReference>
<evidence type="ECO:0000313" key="2">
    <source>
        <dbReference type="Proteomes" id="UP001300012"/>
    </source>
</evidence>
<dbReference type="Gene3D" id="2.30.320.10">
    <property type="entry name" value="YwqG-like"/>
    <property type="match status" value="1"/>
</dbReference>
<gene>
    <name evidence="1" type="ORF">NV381_13360</name>
</gene>
<sequence>MNFKDDYYFRFPISEGEELEKGVSDWKLLLQIDSEEEIGMMWGDAGRIYFWIREITWSSRSDTCMD</sequence>
<dbReference type="EMBL" id="JANQBD010000008">
    <property type="protein sequence ID" value="MCR8632194.1"/>
    <property type="molecule type" value="Genomic_DNA"/>
</dbReference>
<reference evidence="1 2" key="1">
    <citation type="submission" date="2022-08" db="EMBL/GenBank/DDBJ databases">
        <title>Paenibacillus endoradicis sp. nov., Paenibacillus radicibacter sp. nov and Paenibacillus pararadicis sp. nov., three cold-adapted plant growth-promoting bacteria isolated from root of Larix gmelinii in Great Khingan.</title>
        <authorList>
            <person name="Xue H."/>
        </authorList>
    </citation>
    <scope>NUCLEOTIDE SEQUENCE [LARGE SCALE GENOMIC DNA]</scope>
    <source>
        <strain evidence="1 2">N5-1-1-5</strain>
    </source>
</reference>
<dbReference type="Pfam" id="PF09234">
    <property type="entry name" value="DUF1963"/>
    <property type="match status" value="1"/>
</dbReference>
<organism evidence="1 2">
    <name type="scientific">Paenibacillus radicis</name>
    <name type="common">ex Xue et al. 2023</name>
    <dbReference type="NCBI Taxonomy" id="2972489"/>
    <lineage>
        <taxon>Bacteria</taxon>
        <taxon>Bacillati</taxon>
        <taxon>Bacillota</taxon>
        <taxon>Bacilli</taxon>
        <taxon>Bacillales</taxon>
        <taxon>Paenibacillaceae</taxon>
        <taxon>Paenibacillus</taxon>
    </lineage>
</organism>
<comment type="caution">
    <text evidence="1">The sequence shown here is derived from an EMBL/GenBank/DDBJ whole genome shotgun (WGS) entry which is preliminary data.</text>
</comment>
<proteinExistence type="predicted"/>
<dbReference type="InterPro" id="IPR015315">
    <property type="entry name" value="DUF1963"/>
</dbReference>
<dbReference type="SUPFAM" id="SSF103032">
    <property type="entry name" value="Hypothetical protein YwqG"/>
    <property type="match status" value="1"/>
</dbReference>
<protein>
    <submittedName>
        <fullName evidence="1">YwqG family protein</fullName>
    </submittedName>
</protein>
<keyword evidence="2" id="KW-1185">Reference proteome</keyword>
<dbReference type="RefSeq" id="WP_258213782.1">
    <property type="nucleotide sequence ID" value="NZ_JANQBD010000008.1"/>
</dbReference>
<evidence type="ECO:0000313" key="1">
    <source>
        <dbReference type="EMBL" id="MCR8632194.1"/>
    </source>
</evidence>
<dbReference type="InterPro" id="IPR035948">
    <property type="entry name" value="YwqG-like_sf"/>
</dbReference>
<accession>A0ABT1YG77</accession>